<protein>
    <submittedName>
        <fullName evidence="12">Uncharacterized protein LOC103062755</fullName>
    </submittedName>
</protein>
<dbReference type="RefSeq" id="XP_025032581.1">
    <property type="nucleotide sequence ID" value="XM_025176813.1"/>
</dbReference>
<feature type="non-terminal residue" evidence="12">
    <location>
        <position position="1"/>
    </location>
</feature>
<feature type="domain" description="Fibronectin type-II" evidence="10">
    <location>
        <begin position="284"/>
        <end position="332"/>
    </location>
</feature>
<dbReference type="GO" id="GO:0005576">
    <property type="term" value="C:extracellular region"/>
    <property type="evidence" value="ECO:0007669"/>
    <property type="project" value="UniProtKB-SubCell"/>
</dbReference>
<feature type="disulfide bond" evidence="7">
    <location>
        <begin position="352"/>
        <end position="379"/>
    </location>
</feature>
<comment type="similarity">
    <text evidence="2">Belongs to the seminal plasma protein family.</text>
</comment>
<sequence>QVLVDCSFCFTLLSLISVSAPCVFPFIYKQNSYSSCITNDSENNQPWCATTSNYDEVQQWKYCSTQEHGGNSDGKACAFPFAYKNRTFYSCTNEDDEHGNFWCATTGSYSKDKKWSYCADTRLAANSQGPCVFPFTYKGKSYSSCTTAGSSEGKLWCSLTSNYDVNPKWTYCKPSESLPCTFPFIYNKKSYSACTSDGTTDSLLWCATTTNYDRDSKWKVCAHEEYEGNFNGKACVFPFTYNNRIFFTCTTEGTTDWNFWCATTGSYDADKKWSYCADTRLNAKPKGPCVFPFLYNGVSYSSCTTAGDSNGKLWCSLSGNYNVNPIWTYCQPSEQLPCSFPFTYKKNSYNSCTRDDTTENVLWCATTPDYNTNHKWKLCAVQEYEGNSHGQACVFPFIYKKRTFYTCTNEDTAYGRFWCATTRNYDQDKNWSYCADIRLDSKPTGPCIFPFIYQGRSYSSCTADGDSNGKFWCSLSSNYDVDPKWVYCDHSVPFLVA</sequence>
<reference evidence="12" key="1">
    <citation type="submission" date="2025-08" db="UniProtKB">
        <authorList>
            <consortium name="RefSeq"/>
        </authorList>
    </citation>
    <scope>IDENTIFICATION</scope>
    <source>
        <tissue evidence="12">Liver</tissue>
    </source>
</reference>
<dbReference type="SUPFAM" id="SSF57440">
    <property type="entry name" value="Kringle-like"/>
    <property type="match status" value="9"/>
</dbReference>
<dbReference type="KEGG" id="pbi:103062755"/>
<proteinExistence type="inferred from homology"/>
<evidence type="ECO:0000256" key="4">
    <source>
        <dbReference type="ARBA" id="ARBA00022737"/>
    </source>
</evidence>
<dbReference type="FunFam" id="2.10.10.10:FF:000011">
    <property type="entry name" value="Uncharacterized protein"/>
    <property type="match status" value="2"/>
</dbReference>
<feature type="disulfide bond" evidence="7">
    <location>
        <begin position="91"/>
        <end position="118"/>
    </location>
</feature>
<feature type="disulfide bond" evidence="7">
    <location>
        <begin position="303"/>
        <end position="330"/>
    </location>
</feature>
<dbReference type="Pfam" id="PF00040">
    <property type="entry name" value="fn2"/>
    <property type="match status" value="9"/>
</dbReference>
<keyword evidence="5 7" id="KW-1015">Disulfide bond</keyword>
<evidence type="ECO:0000256" key="7">
    <source>
        <dbReference type="PROSITE-ProRule" id="PRU00479"/>
    </source>
</evidence>
<comment type="caution">
    <text evidence="6">Lacks conserved residue(s) required for the propagation of feature annotation.</text>
</comment>
<dbReference type="FunFam" id="2.10.10.10:FF:000003">
    <property type="entry name" value="binder of sperm protein homolog 1"/>
    <property type="match status" value="5"/>
</dbReference>
<dbReference type="PROSITE" id="PS00023">
    <property type="entry name" value="FN2_1"/>
    <property type="match status" value="2"/>
</dbReference>
<feature type="domain" description="Fibronectin type-II" evidence="10">
    <location>
        <begin position="175"/>
        <end position="223"/>
    </location>
</feature>
<feature type="domain" description="Fibronectin type-II" evidence="10">
    <location>
        <begin position="388"/>
        <end position="436"/>
    </location>
</feature>
<feature type="domain" description="Fibronectin type-II" evidence="10">
    <location>
        <begin position="17"/>
        <end position="65"/>
    </location>
</feature>
<feature type="disulfide bond" evidence="7">
    <location>
        <begin position="393"/>
        <end position="419"/>
    </location>
</feature>
<dbReference type="SMART" id="SM00059">
    <property type="entry name" value="FN2"/>
    <property type="match status" value="9"/>
</dbReference>
<feature type="disulfide bond" evidence="7">
    <location>
        <begin position="289"/>
        <end position="315"/>
    </location>
</feature>
<dbReference type="InterPro" id="IPR036943">
    <property type="entry name" value="FN_type2_sf"/>
</dbReference>
<dbReference type="Proteomes" id="UP000695026">
    <property type="component" value="Unplaced"/>
</dbReference>
<feature type="disulfide bond" evidence="7">
    <location>
        <begin position="77"/>
        <end position="103"/>
    </location>
</feature>
<dbReference type="AlphaFoldDB" id="A0A9F5JFA1"/>
<dbReference type="FunFam" id="2.10.10.10:FF:000009">
    <property type="entry name" value="Epididymal sperm-binding protein 1"/>
    <property type="match status" value="1"/>
</dbReference>
<gene>
    <name evidence="12" type="primary">LOC103062755</name>
</gene>
<dbReference type="InterPro" id="IPR000001">
    <property type="entry name" value="Kringle"/>
</dbReference>
<feature type="domain" description="Fibronectin type-II" evidence="10">
    <location>
        <begin position="442"/>
        <end position="490"/>
    </location>
</feature>
<keyword evidence="3" id="KW-0964">Secreted</keyword>
<dbReference type="PANTHER" id="PTHR22918">
    <property type="entry name" value="SEMINAL PLASMA PROTEIN"/>
    <property type="match status" value="1"/>
</dbReference>
<evidence type="ECO:0000259" key="10">
    <source>
        <dbReference type="PROSITE" id="PS51092"/>
    </source>
</evidence>
<feature type="disulfide bond" evidence="7">
    <location>
        <begin position="22"/>
        <end position="48"/>
    </location>
</feature>
<dbReference type="OrthoDB" id="406838at2759"/>
<evidence type="ECO:0000256" key="3">
    <source>
        <dbReference type="ARBA" id="ARBA00022525"/>
    </source>
</evidence>
<keyword evidence="4" id="KW-0677">Repeat</keyword>
<feature type="disulfide bond" evidence="7">
    <location>
        <begin position="180"/>
        <end position="206"/>
    </location>
</feature>
<feature type="domain" description="Fibronectin type-II" evidence="10">
    <location>
        <begin position="72"/>
        <end position="120"/>
    </location>
</feature>
<dbReference type="GO" id="GO:0008201">
    <property type="term" value="F:heparin binding"/>
    <property type="evidence" value="ECO:0007669"/>
    <property type="project" value="TreeGrafter"/>
</dbReference>
<feature type="domain" description="Fibronectin type-II" evidence="10">
    <location>
        <begin position="333"/>
        <end position="381"/>
    </location>
</feature>
<feature type="domain" description="Fibronectin type-II" evidence="10">
    <location>
        <begin position="126"/>
        <end position="174"/>
    </location>
</feature>
<keyword evidence="6" id="KW-0420">Kringle</keyword>
<name>A0A9F5JFA1_PYTBI</name>
<dbReference type="InterPro" id="IPR013806">
    <property type="entry name" value="Kringle-like"/>
</dbReference>
<dbReference type="Gene3D" id="2.10.10.10">
    <property type="entry name" value="Fibronectin, type II, collagen-binding"/>
    <property type="match status" value="9"/>
</dbReference>
<dbReference type="PROSITE" id="PS50070">
    <property type="entry name" value="KRINGLE_2"/>
    <property type="match status" value="1"/>
</dbReference>
<evidence type="ECO:0000313" key="11">
    <source>
        <dbReference type="Proteomes" id="UP000695026"/>
    </source>
</evidence>
<dbReference type="GO" id="GO:0048240">
    <property type="term" value="P:sperm capacitation"/>
    <property type="evidence" value="ECO:0007669"/>
    <property type="project" value="TreeGrafter"/>
</dbReference>
<feature type="domain" description="Kringle" evidence="9">
    <location>
        <begin position="35"/>
        <end position="131"/>
    </location>
</feature>
<evidence type="ECO:0000256" key="2">
    <source>
        <dbReference type="ARBA" id="ARBA00010011"/>
    </source>
</evidence>
<accession>A0A9F5JFA1</accession>
<feature type="disulfide bond" evidence="7">
    <location>
        <begin position="145"/>
        <end position="172"/>
    </location>
</feature>
<dbReference type="PRINTS" id="PR00013">
    <property type="entry name" value="FNTYPEII"/>
</dbReference>
<comment type="subcellular location">
    <subcellularLocation>
        <location evidence="1">Secreted</location>
    </subcellularLocation>
</comment>
<dbReference type="CDD" id="cd00062">
    <property type="entry name" value="FN2"/>
    <property type="match status" value="9"/>
</dbReference>
<evidence type="ECO:0000256" key="8">
    <source>
        <dbReference type="SAM" id="SignalP"/>
    </source>
</evidence>
<keyword evidence="8" id="KW-0732">Signal</keyword>
<feature type="disulfide bond" evidence="7">
    <location>
        <begin position="194"/>
        <end position="221"/>
    </location>
</feature>
<evidence type="ECO:0000313" key="12">
    <source>
        <dbReference type="RefSeq" id="XP_025032581.1"/>
    </source>
</evidence>
<dbReference type="InterPro" id="IPR000562">
    <property type="entry name" value="FN_type2_dom"/>
</dbReference>
<evidence type="ECO:0000256" key="1">
    <source>
        <dbReference type="ARBA" id="ARBA00004613"/>
    </source>
</evidence>
<feature type="disulfide bond" evidence="7">
    <location>
        <begin position="461"/>
        <end position="488"/>
    </location>
</feature>
<feature type="chain" id="PRO_5039949567" evidence="8">
    <location>
        <begin position="22"/>
        <end position="497"/>
    </location>
</feature>
<dbReference type="GO" id="GO:0009986">
    <property type="term" value="C:cell surface"/>
    <property type="evidence" value="ECO:0007669"/>
    <property type="project" value="TreeGrafter"/>
</dbReference>
<feature type="disulfide bond" evidence="7">
    <location>
        <begin position="447"/>
        <end position="473"/>
    </location>
</feature>
<dbReference type="InterPro" id="IPR051666">
    <property type="entry name" value="SP_Capacitation_Regulator"/>
</dbReference>
<dbReference type="PROSITE" id="PS51092">
    <property type="entry name" value="FN2_2"/>
    <property type="match status" value="9"/>
</dbReference>
<feature type="disulfide bond" evidence="7">
    <location>
        <begin position="36"/>
        <end position="63"/>
    </location>
</feature>
<organism evidence="11 12">
    <name type="scientific">Python bivittatus</name>
    <name type="common">Burmese python</name>
    <name type="synonym">Python molurus bivittatus</name>
    <dbReference type="NCBI Taxonomy" id="176946"/>
    <lineage>
        <taxon>Eukaryota</taxon>
        <taxon>Metazoa</taxon>
        <taxon>Chordata</taxon>
        <taxon>Craniata</taxon>
        <taxon>Vertebrata</taxon>
        <taxon>Euteleostomi</taxon>
        <taxon>Lepidosauria</taxon>
        <taxon>Squamata</taxon>
        <taxon>Bifurcata</taxon>
        <taxon>Unidentata</taxon>
        <taxon>Episquamata</taxon>
        <taxon>Toxicofera</taxon>
        <taxon>Serpentes</taxon>
        <taxon>Henophidia</taxon>
        <taxon>Pythonidae</taxon>
        <taxon>Python</taxon>
    </lineage>
</organism>
<dbReference type="GeneID" id="103062755"/>
<feature type="disulfide bond" evidence="7">
    <location>
        <begin position="407"/>
        <end position="434"/>
    </location>
</feature>
<evidence type="ECO:0000259" key="9">
    <source>
        <dbReference type="PROSITE" id="PS50070"/>
    </source>
</evidence>
<keyword evidence="11" id="KW-1185">Reference proteome</keyword>
<evidence type="ECO:0000256" key="5">
    <source>
        <dbReference type="ARBA" id="ARBA00023157"/>
    </source>
</evidence>
<feature type="disulfide bond" evidence="7">
    <location>
        <begin position="249"/>
        <end position="276"/>
    </location>
</feature>
<feature type="disulfide bond" evidence="7">
    <location>
        <begin position="338"/>
        <end position="364"/>
    </location>
</feature>
<feature type="domain" description="Fibronectin type-II" evidence="10">
    <location>
        <begin position="230"/>
        <end position="278"/>
    </location>
</feature>
<dbReference type="OMA" id="YSCTNED"/>
<evidence type="ECO:0000256" key="6">
    <source>
        <dbReference type="PROSITE-ProRule" id="PRU00121"/>
    </source>
</evidence>
<feature type="disulfide bond" evidence="7">
    <location>
        <begin position="235"/>
        <end position="261"/>
    </location>
</feature>
<feature type="disulfide bond" evidence="7">
    <location>
        <begin position="131"/>
        <end position="157"/>
    </location>
</feature>
<feature type="signal peptide" evidence="8">
    <location>
        <begin position="1"/>
        <end position="21"/>
    </location>
</feature>
<dbReference type="PANTHER" id="PTHR22918:SF1">
    <property type="entry name" value="FIBRONECTIN TYPE-II DOMAIN-CONTAINING PROTEIN"/>
    <property type="match status" value="1"/>
</dbReference>